<dbReference type="EMBL" id="KV428031">
    <property type="protein sequence ID" value="KZT40572.1"/>
    <property type="molecule type" value="Genomic_DNA"/>
</dbReference>
<dbReference type="AlphaFoldDB" id="A0A166FEE4"/>
<feature type="region of interest" description="Disordered" evidence="1">
    <location>
        <begin position="287"/>
        <end position="337"/>
    </location>
</feature>
<evidence type="ECO:0000313" key="2">
    <source>
        <dbReference type="EMBL" id="KZT40572.1"/>
    </source>
</evidence>
<reference evidence="2 3" key="1">
    <citation type="journal article" date="2016" name="Mol. Biol. Evol.">
        <title>Comparative Genomics of Early-Diverging Mushroom-Forming Fungi Provides Insights into the Origins of Lignocellulose Decay Capabilities.</title>
        <authorList>
            <person name="Nagy L.G."/>
            <person name="Riley R."/>
            <person name="Tritt A."/>
            <person name="Adam C."/>
            <person name="Daum C."/>
            <person name="Floudas D."/>
            <person name="Sun H."/>
            <person name="Yadav J.S."/>
            <person name="Pangilinan J."/>
            <person name="Larsson K.H."/>
            <person name="Matsuura K."/>
            <person name="Barry K."/>
            <person name="Labutti K."/>
            <person name="Kuo R."/>
            <person name="Ohm R.A."/>
            <person name="Bhattacharya S.S."/>
            <person name="Shirouzu T."/>
            <person name="Yoshinaga Y."/>
            <person name="Martin F.M."/>
            <person name="Grigoriev I.V."/>
            <person name="Hibbett D.S."/>
        </authorList>
    </citation>
    <scope>NUCLEOTIDE SEQUENCE [LARGE SCALE GENOMIC DNA]</scope>
    <source>
        <strain evidence="2 3">HHB10207 ss-3</strain>
    </source>
</reference>
<proteinExistence type="predicted"/>
<feature type="compositionally biased region" description="Polar residues" evidence="1">
    <location>
        <begin position="114"/>
        <end position="123"/>
    </location>
</feature>
<protein>
    <submittedName>
        <fullName evidence="2">Uncharacterized protein</fullName>
    </submittedName>
</protein>
<feature type="compositionally biased region" description="Low complexity" evidence="1">
    <location>
        <begin position="318"/>
        <end position="327"/>
    </location>
</feature>
<name>A0A166FEE4_9AGAM</name>
<sequence>MKSKHTEEQLAWLRSHLPEYENRATAAVRGDAKGFALKCAEEYIAKWGLGTGPDEEKESQVKERIYTWFKNTSARGKEARRKHAQFKSERDVPTNVGAYTGMFDPSDDSKKTESPTFPSNPNPHASLKPIVPRDPPTLATTNLALVPSPLTSRVQESPLYSATGNGTTPYPLLTDAFLAPSLPPSSLAAQITNAAGSAPYYACMAPAISALFSAAASIHSQLQNMNAPQDPMIELLRRFKLALPHLSPTINHYGTAGPQAGVRALRVQLRKNATWISSPSYNYPSASSYSPSLPNASSHSPNSAVTHSHSMPPPPTSPSANTPTATPRRGEAPFTIQDQMYRTAIDRQRKKEHLVWAAIHGAALEVGLIGSAAGQASLLNSQPPMSGLDPNPTISQQTQIQTNMVEHHVVEPDDGSSKLAEAVARDAIWEQEEVEWVAGAYLLRAVTRTKRRSGAPNLNEEWEPVLQTYEGRWKEIRDDVREQIMENLLIGIKQALDQNSSI</sequence>
<feature type="region of interest" description="Disordered" evidence="1">
    <location>
        <begin position="95"/>
        <end position="141"/>
    </location>
</feature>
<gene>
    <name evidence="2" type="ORF">SISSUDRAFT_1044094</name>
</gene>
<feature type="compositionally biased region" description="Low complexity" evidence="1">
    <location>
        <begin position="287"/>
        <end position="310"/>
    </location>
</feature>
<organism evidence="2 3">
    <name type="scientific">Sistotremastrum suecicum HHB10207 ss-3</name>
    <dbReference type="NCBI Taxonomy" id="1314776"/>
    <lineage>
        <taxon>Eukaryota</taxon>
        <taxon>Fungi</taxon>
        <taxon>Dikarya</taxon>
        <taxon>Basidiomycota</taxon>
        <taxon>Agaricomycotina</taxon>
        <taxon>Agaricomycetes</taxon>
        <taxon>Sistotremastrales</taxon>
        <taxon>Sistotremastraceae</taxon>
        <taxon>Sistotremastrum</taxon>
    </lineage>
</organism>
<evidence type="ECO:0000313" key="3">
    <source>
        <dbReference type="Proteomes" id="UP000076798"/>
    </source>
</evidence>
<dbReference type="OrthoDB" id="4980495at2759"/>
<evidence type="ECO:0000256" key="1">
    <source>
        <dbReference type="SAM" id="MobiDB-lite"/>
    </source>
</evidence>
<accession>A0A166FEE4</accession>
<dbReference type="Proteomes" id="UP000076798">
    <property type="component" value="Unassembled WGS sequence"/>
</dbReference>
<keyword evidence="3" id="KW-1185">Reference proteome</keyword>